<dbReference type="GO" id="GO:1902742">
    <property type="term" value="P:apoptotic process involved in development"/>
    <property type="evidence" value="ECO:0007669"/>
    <property type="project" value="TreeGrafter"/>
</dbReference>
<feature type="transmembrane region" description="Helical" evidence="9">
    <location>
        <begin position="173"/>
        <end position="198"/>
    </location>
</feature>
<comment type="similarity">
    <text evidence="2 9">Belongs to the XK family.</text>
</comment>
<protein>
    <recommendedName>
        <fullName evidence="9">XK-related protein</fullName>
    </recommendedName>
</protein>
<keyword evidence="6 9" id="KW-1133">Transmembrane helix</keyword>
<dbReference type="PANTHER" id="PTHR16024:SF8">
    <property type="entry name" value="XK-RELATED PROTEIN 8"/>
    <property type="match status" value="1"/>
</dbReference>
<dbReference type="InterPro" id="IPR018629">
    <property type="entry name" value="XK-rel"/>
</dbReference>
<keyword evidence="7 9" id="KW-0472">Membrane</keyword>
<organism evidence="10 11">
    <name type="scientific">Pleurodeles waltl</name>
    <name type="common">Iberian ribbed newt</name>
    <dbReference type="NCBI Taxonomy" id="8319"/>
    <lineage>
        <taxon>Eukaryota</taxon>
        <taxon>Metazoa</taxon>
        <taxon>Chordata</taxon>
        <taxon>Craniata</taxon>
        <taxon>Vertebrata</taxon>
        <taxon>Euteleostomi</taxon>
        <taxon>Amphibia</taxon>
        <taxon>Batrachia</taxon>
        <taxon>Caudata</taxon>
        <taxon>Salamandroidea</taxon>
        <taxon>Salamandridae</taxon>
        <taxon>Pleurodelinae</taxon>
        <taxon>Pleurodeles</taxon>
    </lineage>
</organism>
<evidence type="ECO:0000256" key="6">
    <source>
        <dbReference type="ARBA" id="ARBA00022989"/>
    </source>
</evidence>
<dbReference type="EMBL" id="JANPWB010000005">
    <property type="protein sequence ID" value="KAJ1188849.1"/>
    <property type="molecule type" value="Genomic_DNA"/>
</dbReference>
<sequence>MSGSAPEPFQLRDLCLSLLGTGSFLCDMAVDLWVAGSYFSEGRYSWGGLVLALFGLSSISVQLFSWGWYRADERQREETMEATPAQEGEEPELCLEDFTSYRLLSSPRCRTLLHVCQLGFLLRCMHALEVGFQAYRKGAKYPAYSYYAYYLTHDISMLRLVETFIENVPQLTLVLYIVLYNNGAATYQYFSICVSFFAISWAVQDYHQSLRFFLKDKHRLSCGAVILYFIWNLFLICPRILCIAVFTVLFQYYICVHFLIIWSALQIWVWLQQTDFMKLPALEPFYRGTVALILYFSWFNVAEGRTVFRSLIYYVFITTDSLLLLITWWYYRDPLTTDCYALPLFVSTVLSFTVGLLIRCMYYNWFHPKKVQELCYDEVDSEKKTKDPAFRSLVSQQKAQVNPRMCQLSQNVFSASCTVRETSSQALAIARNGY</sequence>
<accession>A0AAV7UK08</accession>
<feature type="transmembrane region" description="Helical" evidence="9">
    <location>
        <begin position="285"/>
        <end position="302"/>
    </location>
</feature>
<evidence type="ECO:0000256" key="1">
    <source>
        <dbReference type="ARBA" id="ARBA00004651"/>
    </source>
</evidence>
<evidence type="ECO:0000313" key="10">
    <source>
        <dbReference type="EMBL" id="KAJ1188849.1"/>
    </source>
</evidence>
<evidence type="ECO:0000256" key="4">
    <source>
        <dbReference type="ARBA" id="ARBA00022692"/>
    </source>
</evidence>
<name>A0AAV7UK08_PLEWA</name>
<dbReference type="GO" id="GO:0043652">
    <property type="term" value="P:engulfment of apoptotic cell"/>
    <property type="evidence" value="ECO:0007669"/>
    <property type="project" value="TreeGrafter"/>
</dbReference>
<dbReference type="GO" id="GO:0070782">
    <property type="term" value="P:phosphatidylserine exposure on apoptotic cell surface"/>
    <property type="evidence" value="ECO:0007669"/>
    <property type="project" value="TreeGrafter"/>
</dbReference>
<keyword evidence="5" id="KW-0053">Apoptosis</keyword>
<keyword evidence="4 9" id="KW-0812">Transmembrane</keyword>
<dbReference type="InterPro" id="IPR050895">
    <property type="entry name" value="XK-related_scramblase"/>
</dbReference>
<feature type="transmembrane region" description="Helical" evidence="9">
    <location>
        <begin position="218"/>
        <end position="236"/>
    </location>
</feature>
<keyword evidence="11" id="KW-1185">Reference proteome</keyword>
<keyword evidence="3" id="KW-1003">Cell membrane</keyword>
<reference evidence="10" key="1">
    <citation type="journal article" date="2022" name="bioRxiv">
        <title>Sequencing and chromosome-scale assembly of the giantPleurodeles waltlgenome.</title>
        <authorList>
            <person name="Brown T."/>
            <person name="Elewa A."/>
            <person name="Iarovenko S."/>
            <person name="Subramanian E."/>
            <person name="Araus A.J."/>
            <person name="Petzold A."/>
            <person name="Susuki M."/>
            <person name="Suzuki K.-i.T."/>
            <person name="Hayashi T."/>
            <person name="Toyoda A."/>
            <person name="Oliveira C."/>
            <person name="Osipova E."/>
            <person name="Leigh N.D."/>
            <person name="Simon A."/>
            <person name="Yun M.H."/>
        </authorList>
    </citation>
    <scope>NUCLEOTIDE SEQUENCE</scope>
    <source>
        <strain evidence="10">20211129_DDA</strain>
        <tissue evidence="10">Liver</tissue>
    </source>
</reference>
<dbReference type="Proteomes" id="UP001066276">
    <property type="component" value="Chromosome 3_1"/>
</dbReference>
<evidence type="ECO:0000256" key="2">
    <source>
        <dbReference type="ARBA" id="ARBA00008789"/>
    </source>
</evidence>
<comment type="caution">
    <text evidence="10">The sequence shown here is derived from an EMBL/GenBank/DDBJ whole genome shotgun (WGS) entry which is preliminary data.</text>
</comment>
<gene>
    <name evidence="10" type="ORF">NDU88_005606</name>
</gene>
<comment type="catalytic activity">
    <reaction evidence="8">
        <text>a 1,2-diacyl-sn-glycero-3-phospho-L-serine(in) = a 1,2-diacyl-sn-glycero-3-phospho-L-serine(out)</text>
        <dbReference type="Rhea" id="RHEA:38663"/>
        <dbReference type="ChEBI" id="CHEBI:57262"/>
    </reaction>
</comment>
<evidence type="ECO:0000256" key="5">
    <source>
        <dbReference type="ARBA" id="ARBA00022703"/>
    </source>
</evidence>
<dbReference type="AlphaFoldDB" id="A0AAV7UK08"/>
<dbReference type="GO" id="GO:0005886">
    <property type="term" value="C:plasma membrane"/>
    <property type="evidence" value="ECO:0007669"/>
    <property type="project" value="UniProtKB-SubCell"/>
</dbReference>
<feature type="transmembrane region" description="Helical" evidence="9">
    <location>
        <begin position="311"/>
        <end position="331"/>
    </location>
</feature>
<evidence type="ECO:0000256" key="7">
    <source>
        <dbReference type="ARBA" id="ARBA00023136"/>
    </source>
</evidence>
<proteinExistence type="inferred from homology"/>
<evidence type="ECO:0000256" key="3">
    <source>
        <dbReference type="ARBA" id="ARBA00022475"/>
    </source>
</evidence>
<feature type="transmembrane region" description="Helical" evidence="9">
    <location>
        <begin position="343"/>
        <end position="362"/>
    </location>
</feature>
<evidence type="ECO:0000256" key="9">
    <source>
        <dbReference type="RuleBase" id="RU910716"/>
    </source>
</evidence>
<feature type="transmembrane region" description="Helical" evidence="9">
    <location>
        <begin position="46"/>
        <end position="69"/>
    </location>
</feature>
<dbReference type="Pfam" id="PF09815">
    <property type="entry name" value="XK-related"/>
    <property type="match status" value="1"/>
</dbReference>
<evidence type="ECO:0000256" key="8">
    <source>
        <dbReference type="ARBA" id="ARBA00024479"/>
    </source>
</evidence>
<dbReference type="PANTHER" id="PTHR16024">
    <property type="entry name" value="XK-RELATED PROTEIN"/>
    <property type="match status" value="1"/>
</dbReference>
<feature type="transmembrane region" description="Helical" evidence="9">
    <location>
        <begin position="243"/>
        <end position="265"/>
    </location>
</feature>
<evidence type="ECO:0000313" key="11">
    <source>
        <dbReference type="Proteomes" id="UP001066276"/>
    </source>
</evidence>
<comment type="subcellular location">
    <subcellularLocation>
        <location evidence="1">Cell membrane</location>
        <topology evidence="1">Multi-pass membrane protein</topology>
    </subcellularLocation>
    <subcellularLocation>
        <location evidence="9">Membrane</location>
        <topology evidence="9">Multi-pass membrane protein</topology>
    </subcellularLocation>
</comment>